<reference evidence="1 2" key="1">
    <citation type="submission" date="2013-10" db="EMBL/GenBank/DDBJ databases">
        <title>The Genome Sequence of Prevotella nigrescens CC14M.</title>
        <authorList>
            <consortium name="The Broad Institute Genomics Platform"/>
            <person name="Earl A."/>
            <person name="Allen-Vercoe E."/>
            <person name="Daigneault M."/>
            <person name="Young S.K."/>
            <person name="Zeng Q."/>
            <person name="Gargeya S."/>
            <person name="Fitzgerald M."/>
            <person name="Abouelleil A."/>
            <person name="Alvarado L."/>
            <person name="Chapman S.B."/>
            <person name="Gainer-Dewar J."/>
            <person name="Goldberg J."/>
            <person name="Griggs A."/>
            <person name="Gujja S."/>
            <person name="Hansen M."/>
            <person name="Howarth C."/>
            <person name="Imamovic A."/>
            <person name="Ireland A."/>
            <person name="Larimer J."/>
            <person name="McCowan C."/>
            <person name="Murphy C."/>
            <person name="Pearson M."/>
            <person name="Poon T.W."/>
            <person name="Priest M."/>
            <person name="Roberts A."/>
            <person name="Saif S."/>
            <person name="Shea T."/>
            <person name="Sykes S."/>
            <person name="Wortman J."/>
            <person name="Nusbaum C."/>
            <person name="Birren B."/>
        </authorList>
    </citation>
    <scope>NUCLEOTIDE SEQUENCE [LARGE SCALE GENOMIC DNA]</scope>
    <source>
        <strain evidence="1 2">CC14M</strain>
    </source>
</reference>
<dbReference type="Proteomes" id="UP000018727">
    <property type="component" value="Unassembled WGS sequence"/>
</dbReference>
<organism evidence="1 2">
    <name type="scientific">Prevotella nigrescens CC14M</name>
    <dbReference type="NCBI Taxonomy" id="1073366"/>
    <lineage>
        <taxon>Bacteria</taxon>
        <taxon>Pseudomonadati</taxon>
        <taxon>Bacteroidota</taxon>
        <taxon>Bacteroidia</taxon>
        <taxon>Bacteroidales</taxon>
        <taxon>Prevotellaceae</taxon>
        <taxon>Prevotella</taxon>
    </lineage>
</organism>
<dbReference type="AlphaFoldDB" id="V8CQF3"/>
<evidence type="ECO:0000313" key="2">
    <source>
        <dbReference type="Proteomes" id="UP000018727"/>
    </source>
</evidence>
<name>V8CQF3_9BACT</name>
<evidence type="ECO:0008006" key="3">
    <source>
        <dbReference type="Google" id="ProtNLM"/>
    </source>
</evidence>
<dbReference type="InterPro" id="IPR025591">
    <property type="entry name" value="RloB"/>
</dbReference>
<keyword evidence="2" id="KW-1185">Reference proteome</keyword>
<accession>V8CQF3</accession>
<dbReference type="Pfam" id="PF13707">
    <property type="entry name" value="RloB"/>
    <property type="match status" value="1"/>
</dbReference>
<dbReference type="HOGENOM" id="CLU_090993_1_0_10"/>
<evidence type="ECO:0000313" key="1">
    <source>
        <dbReference type="EMBL" id="ETD29342.1"/>
    </source>
</evidence>
<proteinExistence type="predicted"/>
<gene>
    <name evidence="1" type="ORF">HMPREF1173_00538</name>
</gene>
<dbReference type="RefSeq" id="WP_023925099.1">
    <property type="nucleotide sequence ID" value="NZ_KI669441.1"/>
</dbReference>
<protein>
    <recommendedName>
        <fullName evidence="3">RloB-like protein</fullName>
    </recommendedName>
</protein>
<dbReference type="PATRIC" id="fig|1073366.3.peg.552"/>
<comment type="caution">
    <text evidence="1">The sequence shown here is derived from an EMBL/GenBank/DDBJ whole genome shotgun (WGS) entry which is preliminary data.</text>
</comment>
<sequence>MENSKQPWELRSDDVRKEDKLATFIIFTEDEVSERVYFKSFETERVKVNAIGNQKSGIENVFNAIVHCEKKGLFDNDEKVAEDGPHVWCVYDRDYNSNPNETFKNDKMFSESMCIAQKHNIKVAWSNDNFELWVLLHYEDVDEKKPLLRTKYYERLTKIMESDDELCSHFSKAIDSGHYNYEECFKHKRNFKNHILPILKDETRRTAAIERAERLENHHTTHTDKPHEMCPCTMVHHLVKELLDNQ</sequence>
<dbReference type="EMBL" id="AZJH01000007">
    <property type="protein sequence ID" value="ETD29342.1"/>
    <property type="molecule type" value="Genomic_DNA"/>
</dbReference>
<dbReference type="OrthoDB" id="1366690at2"/>